<dbReference type="InterPro" id="IPR016024">
    <property type="entry name" value="ARM-type_fold"/>
</dbReference>
<dbReference type="EMBL" id="CP049742">
    <property type="protein sequence ID" value="QPC45598.1"/>
    <property type="molecule type" value="Genomic_DNA"/>
</dbReference>
<evidence type="ECO:0000313" key="1">
    <source>
        <dbReference type="EMBL" id="QPC45598.1"/>
    </source>
</evidence>
<dbReference type="RefSeq" id="WP_239673106.1">
    <property type="nucleotide sequence ID" value="NZ_CP049742.1"/>
</dbReference>
<dbReference type="Proteomes" id="UP000593626">
    <property type="component" value="Chromosome"/>
</dbReference>
<evidence type="ECO:0000313" key="2">
    <source>
        <dbReference type="Proteomes" id="UP000593626"/>
    </source>
</evidence>
<keyword evidence="2" id="KW-1185">Reference proteome</keyword>
<accession>A0A7S8C9A7</accession>
<dbReference type="SUPFAM" id="SSF48371">
    <property type="entry name" value="ARM repeat"/>
    <property type="match status" value="1"/>
</dbReference>
<dbReference type="Gene3D" id="1.25.10.10">
    <property type="entry name" value="Leucine-rich Repeat Variant"/>
    <property type="match status" value="1"/>
</dbReference>
<reference evidence="1 2" key="1">
    <citation type="submission" date="2019-07" db="EMBL/GenBank/DDBJ databases">
        <title>Genome sequence of 2 isolates from Red Sea Mangroves.</title>
        <authorList>
            <person name="Sefrji F."/>
            <person name="Michoud G."/>
            <person name="Merlino G."/>
            <person name="Daffonchio D."/>
        </authorList>
    </citation>
    <scope>NUCLEOTIDE SEQUENCE [LARGE SCALE GENOMIC DNA]</scope>
    <source>
        <strain evidence="1 2">R1DC41</strain>
    </source>
</reference>
<proteinExistence type="predicted"/>
<dbReference type="KEGG" id="mcui:G8O30_00705"/>
<protein>
    <submittedName>
        <fullName evidence="1">Uncharacterized protein</fullName>
    </submittedName>
</protein>
<name>A0A7S8C9A7_9BACI</name>
<sequence>MSLTIVSKLASQQGRNDEVPNIELAHELAKEEDREAIQDLIQLLSSKEKKIQNDCIKVVYEIGAVKPELICEYAVVFIELLRSRNNRLVWGSMSALATIAEVASETLMLHVDVLKSVMKTGSVITVDKGVLTLAKLAAVKEENNQIIFPFLLQHLETCRPKEIPQHAESTLIAVTEDNKEEFLHVLRLREEYLSPPQLKRVKKVYKTVTSI</sequence>
<dbReference type="InterPro" id="IPR011989">
    <property type="entry name" value="ARM-like"/>
</dbReference>
<gene>
    <name evidence="1" type="ORF">G8O30_00705</name>
</gene>
<dbReference type="AlphaFoldDB" id="A0A7S8C9A7"/>
<organism evidence="1 2">
    <name type="scientific">Mangrovibacillus cuniculi</name>
    <dbReference type="NCBI Taxonomy" id="2593652"/>
    <lineage>
        <taxon>Bacteria</taxon>
        <taxon>Bacillati</taxon>
        <taxon>Bacillota</taxon>
        <taxon>Bacilli</taxon>
        <taxon>Bacillales</taxon>
        <taxon>Bacillaceae</taxon>
        <taxon>Mangrovibacillus</taxon>
    </lineage>
</organism>